<reference evidence="2" key="1">
    <citation type="submission" date="2021-02" db="EMBL/GenBank/DDBJ databases">
        <authorList>
            <person name="Nowell W R."/>
        </authorList>
    </citation>
    <scope>NUCLEOTIDE SEQUENCE</scope>
</reference>
<dbReference type="Gene3D" id="2.120.10.30">
    <property type="entry name" value="TolB, C-terminal domain"/>
    <property type="match status" value="2"/>
</dbReference>
<comment type="caution">
    <text evidence="2">The sequence shown here is derived from an EMBL/GenBank/DDBJ whole genome shotgun (WGS) entry which is preliminary data.</text>
</comment>
<dbReference type="SUPFAM" id="SSF101898">
    <property type="entry name" value="NHL repeat"/>
    <property type="match status" value="1"/>
</dbReference>
<keyword evidence="1" id="KW-0677">Repeat</keyword>
<evidence type="ECO:0000313" key="2">
    <source>
        <dbReference type="EMBL" id="CAF0906940.1"/>
    </source>
</evidence>
<dbReference type="Proteomes" id="UP000663864">
    <property type="component" value="Unassembled WGS sequence"/>
</dbReference>
<accession>A0A814A3R8</accession>
<name>A0A814A3R8_9BILA</name>
<evidence type="ECO:0000256" key="1">
    <source>
        <dbReference type="ARBA" id="ARBA00022737"/>
    </source>
</evidence>
<organism evidence="2 5">
    <name type="scientific">Rotaria sordida</name>
    <dbReference type="NCBI Taxonomy" id="392033"/>
    <lineage>
        <taxon>Eukaryota</taxon>
        <taxon>Metazoa</taxon>
        <taxon>Spiralia</taxon>
        <taxon>Gnathifera</taxon>
        <taxon>Rotifera</taxon>
        <taxon>Eurotatoria</taxon>
        <taxon>Bdelloidea</taxon>
        <taxon>Philodinida</taxon>
        <taxon>Philodinidae</taxon>
        <taxon>Rotaria</taxon>
    </lineage>
</organism>
<evidence type="ECO:0000313" key="3">
    <source>
        <dbReference type="EMBL" id="CAF3680522.1"/>
    </source>
</evidence>
<dbReference type="Proteomes" id="UP000663874">
    <property type="component" value="Unassembled WGS sequence"/>
</dbReference>
<dbReference type="InterPro" id="IPR001258">
    <property type="entry name" value="NHL_repeat"/>
</dbReference>
<dbReference type="Proteomes" id="UP000663836">
    <property type="component" value="Unassembled WGS sequence"/>
</dbReference>
<dbReference type="Pfam" id="PF01436">
    <property type="entry name" value="NHL"/>
    <property type="match status" value="1"/>
</dbReference>
<proteinExistence type="predicted"/>
<gene>
    <name evidence="4" type="ORF">FNK824_LOCUS24404</name>
    <name evidence="3" type="ORF">JBS370_LOCUS8168</name>
    <name evidence="2" type="ORF">ZHD862_LOCUS7685</name>
</gene>
<dbReference type="InterPro" id="IPR011042">
    <property type="entry name" value="6-blade_b-propeller_TolB-like"/>
</dbReference>
<evidence type="ECO:0000313" key="5">
    <source>
        <dbReference type="Proteomes" id="UP000663864"/>
    </source>
</evidence>
<dbReference type="EMBL" id="CAJNOT010000236">
    <property type="protein sequence ID" value="CAF0906940.1"/>
    <property type="molecule type" value="Genomic_DNA"/>
</dbReference>
<evidence type="ECO:0000313" key="4">
    <source>
        <dbReference type="EMBL" id="CAF3972355.1"/>
    </source>
</evidence>
<dbReference type="AlphaFoldDB" id="A0A814A3R8"/>
<sequence length="164" mass="17927">MSPNIMWTQDDITVAGGNEKGNELNQLFYPRGLTVDHDQNIYVADCVNDRVMEWKPGATSGRVVAGGNDEGSKANQLDGPRDEVRRWRIGEIGGTAVAGGNGKGNRRLDQLNSPTFVFVDQDHSVYVSDSNNHHVMKWMKGAKEGIVVAGDQGPENSVTQLYNP</sequence>
<dbReference type="EMBL" id="CAJOBE010005423">
    <property type="protein sequence ID" value="CAF3972355.1"/>
    <property type="molecule type" value="Genomic_DNA"/>
</dbReference>
<dbReference type="EMBL" id="CAJOBD010000509">
    <property type="protein sequence ID" value="CAF3680522.1"/>
    <property type="molecule type" value="Genomic_DNA"/>
</dbReference>
<protein>
    <submittedName>
        <fullName evidence="2">Uncharacterized protein</fullName>
    </submittedName>
</protein>